<dbReference type="CDD" id="cd02440">
    <property type="entry name" value="AdoMet_MTases"/>
    <property type="match status" value="1"/>
</dbReference>
<feature type="active site" description="Nucleophile" evidence="6">
    <location>
        <position position="374"/>
    </location>
</feature>
<sequence>MTTETLTIARLGSGGDGIAEAPGGPVYVPFTLPGETVAVARVKNHGTVMSMSVASPERVEPPCAHFGPDGRNGTCGGCTLQHASDALYHDFKRGLVVNALKSKGLTPDVAPLVIARPGERRRVAFTARKTEKGMLLGFNQAGSHHIVSVDHCPIASDGIVSRLEDIRRVASAIATSSEAFRLTVLETATGLDLAFEGVKKVGDRERQAVTACILSLRGIARVSNDGEILIEPVKPEIDFAGVRVFPPAGGFTQATKPAEEAMADLVLDALGKARRVADLFAGSGTFALRIARKAKVHAVEGDEKAIKALDHAARNTQGLKPVTAERRDLFRRPLMASELKVYDAVVFDPPRAGAEDQCKELARSGVKTIVAVSCNPVSLARDLSILTAAGYRIRLVTPIDQFLWSAHVEAVAVLEKV</sequence>
<keyword evidence="5" id="KW-0411">Iron-sulfur</keyword>
<dbReference type="OrthoDB" id="9804590at2"/>
<evidence type="ECO:0000256" key="6">
    <source>
        <dbReference type="PROSITE-ProRule" id="PRU01024"/>
    </source>
</evidence>
<evidence type="ECO:0000256" key="4">
    <source>
        <dbReference type="ARBA" id="ARBA00022691"/>
    </source>
</evidence>
<keyword evidence="2 6" id="KW-0489">Methyltransferase</keyword>
<keyword evidence="1" id="KW-0479">Metal-binding</keyword>
<dbReference type="Proteomes" id="UP000440304">
    <property type="component" value="Unassembled WGS sequence"/>
</dbReference>
<dbReference type="InterPro" id="IPR030390">
    <property type="entry name" value="MeTrfase_TrmA_AS"/>
</dbReference>
<dbReference type="GO" id="GO:0070475">
    <property type="term" value="P:rRNA base methylation"/>
    <property type="evidence" value="ECO:0007669"/>
    <property type="project" value="TreeGrafter"/>
</dbReference>
<organism evidence="8 9">
    <name type="scientific">Shinella zoogloeoides</name>
    <name type="common">Crabtreella saccharophila</name>
    <dbReference type="NCBI Taxonomy" id="352475"/>
    <lineage>
        <taxon>Bacteria</taxon>
        <taxon>Pseudomonadati</taxon>
        <taxon>Pseudomonadota</taxon>
        <taxon>Alphaproteobacteria</taxon>
        <taxon>Hyphomicrobiales</taxon>
        <taxon>Rhizobiaceae</taxon>
        <taxon>Shinella</taxon>
    </lineage>
</organism>
<dbReference type="Gene3D" id="2.40.50.1070">
    <property type="match status" value="1"/>
</dbReference>
<dbReference type="SUPFAM" id="SSF53335">
    <property type="entry name" value="S-adenosyl-L-methionine-dependent methyltransferases"/>
    <property type="match status" value="1"/>
</dbReference>
<dbReference type="Pfam" id="PF05958">
    <property type="entry name" value="tRNA_U5-meth_tr"/>
    <property type="match status" value="1"/>
</dbReference>
<keyword evidence="3 6" id="KW-0808">Transferase</keyword>
<keyword evidence="4 6" id="KW-0949">S-adenosyl-L-methionine</keyword>
<comment type="caution">
    <text evidence="8">The sequence shown here is derived from an EMBL/GenBank/DDBJ whole genome shotgun (WGS) entry which is preliminary data.</text>
</comment>
<evidence type="ECO:0000256" key="7">
    <source>
        <dbReference type="PROSITE-ProRule" id="PRU10015"/>
    </source>
</evidence>
<dbReference type="EMBL" id="WUML01000004">
    <property type="protein sequence ID" value="MXO00039.1"/>
    <property type="molecule type" value="Genomic_DNA"/>
</dbReference>
<feature type="binding site" evidence="6">
    <location>
        <position position="300"/>
    </location>
    <ligand>
        <name>S-adenosyl-L-methionine</name>
        <dbReference type="ChEBI" id="CHEBI:59789"/>
    </ligand>
</feature>
<accession>A0A6N8TAR2</accession>
<dbReference type="InterPro" id="IPR029063">
    <property type="entry name" value="SAM-dependent_MTases_sf"/>
</dbReference>
<keyword evidence="1" id="KW-0408">Iron</keyword>
<dbReference type="Gene3D" id="2.40.50.140">
    <property type="entry name" value="Nucleic acid-binding proteins"/>
    <property type="match status" value="1"/>
</dbReference>
<name>A0A6N8TAR2_SHIZO</name>
<feature type="active site" evidence="7">
    <location>
        <position position="374"/>
    </location>
</feature>
<dbReference type="PANTHER" id="PTHR11061:SF49">
    <property type="entry name" value="23S RRNA (URACIL(1939)-C(5))-METHYLTRANSFERASE RLMD"/>
    <property type="match status" value="1"/>
</dbReference>
<feature type="binding site" evidence="6">
    <location>
        <position position="348"/>
    </location>
    <ligand>
        <name>S-adenosyl-L-methionine</name>
        <dbReference type="ChEBI" id="CHEBI:59789"/>
    </ligand>
</feature>
<dbReference type="PROSITE" id="PS51687">
    <property type="entry name" value="SAM_MT_RNA_M5U"/>
    <property type="match status" value="1"/>
</dbReference>
<gene>
    <name evidence="8" type="ORF">GR156_06985</name>
</gene>
<feature type="binding site" evidence="6">
    <location>
        <position position="253"/>
    </location>
    <ligand>
        <name>S-adenosyl-L-methionine</name>
        <dbReference type="ChEBI" id="CHEBI:59789"/>
    </ligand>
</feature>
<dbReference type="PROSITE" id="PS01230">
    <property type="entry name" value="TRMA_1"/>
    <property type="match status" value="1"/>
</dbReference>
<dbReference type="SUPFAM" id="SSF50249">
    <property type="entry name" value="Nucleic acid-binding proteins"/>
    <property type="match status" value="1"/>
</dbReference>
<dbReference type="AlphaFoldDB" id="A0A6N8TAR2"/>
<dbReference type="PANTHER" id="PTHR11061">
    <property type="entry name" value="RNA M5U METHYLTRANSFERASE"/>
    <property type="match status" value="1"/>
</dbReference>
<evidence type="ECO:0000313" key="9">
    <source>
        <dbReference type="Proteomes" id="UP000440304"/>
    </source>
</evidence>
<dbReference type="InterPro" id="IPR012340">
    <property type="entry name" value="NA-bd_OB-fold"/>
</dbReference>
<feature type="binding site" evidence="6">
    <location>
        <position position="280"/>
    </location>
    <ligand>
        <name>S-adenosyl-L-methionine</name>
        <dbReference type="ChEBI" id="CHEBI:59789"/>
    </ligand>
</feature>
<evidence type="ECO:0000256" key="3">
    <source>
        <dbReference type="ARBA" id="ARBA00022679"/>
    </source>
</evidence>
<dbReference type="InterPro" id="IPR010280">
    <property type="entry name" value="U5_MeTrfase_fam"/>
</dbReference>
<evidence type="ECO:0000313" key="8">
    <source>
        <dbReference type="EMBL" id="MXO00039.1"/>
    </source>
</evidence>
<dbReference type="Gene3D" id="3.40.50.150">
    <property type="entry name" value="Vaccinia Virus protein VP39"/>
    <property type="match status" value="1"/>
</dbReference>
<dbReference type="GO" id="GO:0070041">
    <property type="term" value="F:rRNA (uridine-C5-)-methyltransferase activity"/>
    <property type="evidence" value="ECO:0007669"/>
    <property type="project" value="TreeGrafter"/>
</dbReference>
<comment type="similarity">
    <text evidence="6">Belongs to the class I-like SAM-binding methyltransferase superfamily. RNA M5U methyltransferase family.</text>
</comment>
<evidence type="ECO:0000256" key="2">
    <source>
        <dbReference type="ARBA" id="ARBA00022603"/>
    </source>
</evidence>
<evidence type="ECO:0000256" key="5">
    <source>
        <dbReference type="ARBA" id="ARBA00023014"/>
    </source>
</evidence>
<reference evidence="8 9" key="1">
    <citation type="submission" date="2019-12" db="EMBL/GenBank/DDBJ databases">
        <title>Shinella granuli gen. nov., sp. nov., and proposal of the reclassification of Zoogloea ramigera ATCC 19623 as Shinella zoogloeoides sp. nov.</title>
        <authorList>
            <person name="Gao J."/>
        </authorList>
    </citation>
    <scope>NUCLEOTIDE SEQUENCE [LARGE SCALE GENOMIC DNA]</scope>
    <source>
        <strain evidence="8 9">DSM 287</strain>
    </source>
</reference>
<dbReference type="GO" id="GO:0051539">
    <property type="term" value="F:4 iron, 4 sulfur cluster binding"/>
    <property type="evidence" value="ECO:0007669"/>
    <property type="project" value="UniProtKB-KW"/>
</dbReference>
<keyword evidence="1" id="KW-0004">4Fe-4S</keyword>
<dbReference type="RefSeq" id="WP_160785439.1">
    <property type="nucleotide sequence ID" value="NZ_CP086610.1"/>
</dbReference>
<evidence type="ECO:0000256" key="1">
    <source>
        <dbReference type="ARBA" id="ARBA00022485"/>
    </source>
</evidence>
<proteinExistence type="inferred from homology"/>
<protein>
    <submittedName>
        <fullName evidence="8">RNA methyltransferase</fullName>
    </submittedName>
</protein>